<dbReference type="EMBL" id="JAUEPN010000003">
    <property type="protein sequence ID" value="KAK3296615.1"/>
    <property type="molecule type" value="Genomic_DNA"/>
</dbReference>
<dbReference type="GeneID" id="87838532"/>
<dbReference type="GO" id="GO:0005634">
    <property type="term" value="C:nucleus"/>
    <property type="evidence" value="ECO:0007669"/>
    <property type="project" value="UniProtKB-SubCell"/>
</dbReference>
<dbReference type="AlphaFoldDB" id="A0AAE0LTD6"/>
<accession>A0AAE0LTD6</accession>
<protein>
    <submittedName>
        <fullName evidence="8">Transcription initiation factor IID, 18kD subunit-domain-containing protein</fullName>
    </submittedName>
</protein>
<evidence type="ECO:0000313" key="9">
    <source>
        <dbReference type="Proteomes" id="UP001278766"/>
    </source>
</evidence>
<dbReference type="GO" id="GO:0000124">
    <property type="term" value="C:SAGA complex"/>
    <property type="evidence" value="ECO:0007669"/>
    <property type="project" value="UniProtKB-ARBA"/>
</dbReference>
<dbReference type="FunFam" id="1.10.20.10:FF:000023">
    <property type="entry name" value="transcription initiation protein SPT3 homolog"/>
    <property type="match status" value="1"/>
</dbReference>
<dbReference type="GO" id="GO:0006366">
    <property type="term" value="P:transcription by RNA polymerase II"/>
    <property type="evidence" value="ECO:0007669"/>
    <property type="project" value="InterPro"/>
</dbReference>
<feature type="region of interest" description="Disordered" evidence="7">
    <location>
        <begin position="262"/>
        <end position="285"/>
    </location>
</feature>
<name>A0AAE0LTD6_9PEZI</name>
<comment type="similarity">
    <text evidence="6">Belongs to the SPT3 family.</text>
</comment>
<feature type="compositionally biased region" description="Polar residues" evidence="7">
    <location>
        <begin position="276"/>
        <end position="285"/>
    </location>
</feature>
<proteinExistence type="inferred from homology"/>
<reference evidence="8" key="2">
    <citation type="submission" date="2023-06" db="EMBL/GenBank/DDBJ databases">
        <authorList>
            <consortium name="Lawrence Berkeley National Laboratory"/>
            <person name="Haridas S."/>
            <person name="Hensen N."/>
            <person name="Bonometti L."/>
            <person name="Westerberg I."/>
            <person name="Brannstrom I.O."/>
            <person name="Guillou S."/>
            <person name="Cros-Aarteil S."/>
            <person name="Calhoun S."/>
            <person name="Kuo A."/>
            <person name="Mondo S."/>
            <person name="Pangilinan J."/>
            <person name="Riley R."/>
            <person name="Labutti K."/>
            <person name="Andreopoulos B."/>
            <person name="Lipzen A."/>
            <person name="Chen C."/>
            <person name="Yanf M."/>
            <person name="Daum C."/>
            <person name="Ng V."/>
            <person name="Clum A."/>
            <person name="Steindorff A."/>
            <person name="Ohm R."/>
            <person name="Martin F."/>
            <person name="Silar P."/>
            <person name="Natvig D."/>
            <person name="Lalanne C."/>
            <person name="Gautier V."/>
            <person name="Ament-Velasquez S.L."/>
            <person name="Kruys A."/>
            <person name="Hutchinson M.I."/>
            <person name="Powell A.J."/>
            <person name="Barry K."/>
            <person name="Miller A.N."/>
            <person name="Grigoriev I.V."/>
            <person name="Debuchy R."/>
            <person name="Gladieux P."/>
            <person name="Thoren M.H."/>
            <person name="Johannesson H."/>
        </authorList>
    </citation>
    <scope>NUCLEOTIDE SEQUENCE</scope>
    <source>
        <strain evidence="8">CBS 168.71</strain>
    </source>
</reference>
<feature type="compositionally biased region" description="Acidic residues" evidence="7">
    <location>
        <begin position="196"/>
        <end position="214"/>
    </location>
</feature>
<evidence type="ECO:0000256" key="7">
    <source>
        <dbReference type="SAM" id="MobiDB-lite"/>
    </source>
</evidence>
<evidence type="ECO:0000256" key="2">
    <source>
        <dbReference type="ARBA" id="ARBA00023015"/>
    </source>
</evidence>
<evidence type="ECO:0000256" key="5">
    <source>
        <dbReference type="ARBA" id="ARBA00023242"/>
    </source>
</evidence>
<comment type="subcellular location">
    <subcellularLocation>
        <location evidence="1">Nucleus</location>
    </subcellularLocation>
</comment>
<feature type="region of interest" description="Disordered" evidence="7">
    <location>
        <begin position="196"/>
        <end position="242"/>
    </location>
</feature>
<dbReference type="RefSeq" id="XP_062660129.1">
    <property type="nucleotide sequence ID" value="XM_062801584.1"/>
</dbReference>
<evidence type="ECO:0000313" key="8">
    <source>
        <dbReference type="EMBL" id="KAK3296615.1"/>
    </source>
</evidence>
<dbReference type="SUPFAM" id="SSF47113">
    <property type="entry name" value="Histone-fold"/>
    <property type="match status" value="1"/>
</dbReference>
<reference evidence="8" key="1">
    <citation type="journal article" date="2023" name="Mol. Phylogenet. Evol.">
        <title>Genome-scale phylogeny and comparative genomics of the fungal order Sordariales.</title>
        <authorList>
            <person name="Hensen N."/>
            <person name="Bonometti L."/>
            <person name="Westerberg I."/>
            <person name="Brannstrom I.O."/>
            <person name="Guillou S."/>
            <person name="Cros-Aarteil S."/>
            <person name="Calhoun S."/>
            <person name="Haridas S."/>
            <person name="Kuo A."/>
            <person name="Mondo S."/>
            <person name="Pangilinan J."/>
            <person name="Riley R."/>
            <person name="LaButti K."/>
            <person name="Andreopoulos B."/>
            <person name="Lipzen A."/>
            <person name="Chen C."/>
            <person name="Yan M."/>
            <person name="Daum C."/>
            <person name="Ng V."/>
            <person name="Clum A."/>
            <person name="Steindorff A."/>
            <person name="Ohm R.A."/>
            <person name="Martin F."/>
            <person name="Silar P."/>
            <person name="Natvig D.O."/>
            <person name="Lalanne C."/>
            <person name="Gautier V."/>
            <person name="Ament-Velasquez S.L."/>
            <person name="Kruys A."/>
            <person name="Hutchinson M.I."/>
            <person name="Powell A.J."/>
            <person name="Barry K."/>
            <person name="Miller A.N."/>
            <person name="Grigoriev I.V."/>
            <person name="Debuchy R."/>
            <person name="Gladieux P."/>
            <person name="Hiltunen Thoren M."/>
            <person name="Johannesson H."/>
        </authorList>
    </citation>
    <scope>NUCLEOTIDE SEQUENCE</scope>
    <source>
        <strain evidence="8">CBS 168.71</strain>
    </source>
</reference>
<dbReference type="InterPro" id="IPR003195">
    <property type="entry name" value="TFIID_TAF13"/>
</dbReference>
<dbReference type="GO" id="GO:0006357">
    <property type="term" value="P:regulation of transcription by RNA polymerase II"/>
    <property type="evidence" value="ECO:0007669"/>
    <property type="project" value="UniProtKB-ARBA"/>
</dbReference>
<dbReference type="GO" id="GO:0046982">
    <property type="term" value="F:protein heterodimerization activity"/>
    <property type="evidence" value="ECO:0007669"/>
    <property type="project" value="InterPro"/>
</dbReference>
<evidence type="ECO:0000256" key="1">
    <source>
        <dbReference type="ARBA" id="ARBA00004123"/>
    </source>
</evidence>
<keyword evidence="4" id="KW-0804">Transcription</keyword>
<dbReference type="Proteomes" id="UP001278766">
    <property type="component" value="Unassembled WGS sequence"/>
</dbReference>
<keyword evidence="3" id="KW-0010">Activator</keyword>
<dbReference type="PANTHER" id="PTHR11380">
    <property type="entry name" value="TRANSCRIPTION INITIATION FACTOR TFIID/SUPT3-RELATED"/>
    <property type="match status" value="1"/>
</dbReference>
<sequence length="456" mass="50847">MCFSVAYLAWKLNKTKKTLAAGNQWQAVAAYPPTAPSSAYYQDPLQKHELQEDQATQELQGQHYFVDGDGNRAELSATPSFHSPESPIVHHGGGGPRYRDEILKMMFVAGETKQPAAETTTIVENIVRDQTMHMLVVAGELAASRGQTRFTTNDIIFQVRNDAGRLARLRNHMQWKQIRKRAKVKDDEAVDDLDLDDVDDIIDDENGDGDAETAEEAHANADPSKPQPKKDGKGVMDSGPEISIPPLPWSILSMFPHTEGIPSLAALDNDEGTGGENSSPLPGSTTNRWLLARLMKNDERTRAMTAEEYSAWSDCRSASFTYRKKKTFREWCGLGVIADHRAKDDVLEILGFLTSEWVQTLTERALEVQRQEKTIESASAVGRVGLKRKLNEGPFTLRNDEVCQPEGGAGGESTSRGPIQTHHVRRAYGILQTPPKKYTTMMNGVQLRQRKRMRLF</sequence>
<keyword evidence="5" id="KW-0539">Nucleus</keyword>
<dbReference type="PANTHER" id="PTHR11380:SF16">
    <property type="entry name" value="TRANSCRIPTION INITIATION PROTEIN SPT3 HOMOLOG"/>
    <property type="match status" value="1"/>
</dbReference>
<gene>
    <name evidence="8" type="ORF">B0H64DRAFT_356085</name>
</gene>
<keyword evidence="9" id="KW-1185">Reference proteome</keyword>
<dbReference type="Pfam" id="PF02269">
    <property type="entry name" value="TFIID-18kDa"/>
    <property type="match status" value="1"/>
</dbReference>
<comment type="caution">
    <text evidence="8">The sequence shown here is derived from an EMBL/GenBank/DDBJ whole genome shotgun (WGS) entry which is preliminary data.</text>
</comment>
<evidence type="ECO:0000256" key="6">
    <source>
        <dbReference type="ARBA" id="ARBA00061274"/>
    </source>
</evidence>
<feature type="region of interest" description="Disordered" evidence="7">
    <location>
        <begin position="398"/>
        <end position="418"/>
    </location>
</feature>
<dbReference type="InterPro" id="IPR009072">
    <property type="entry name" value="Histone-fold"/>
</dbReference>
<keyword evidence="2" id="KW-0805">Transcription regulation</keyword>
<organism evidence="8 9">
    <name type="scientific">Chaetomium fimeti</name>
    <dbReference type="NCBI Taxonomy" id="1854472"/>
    <lineage>
        <taxon>Eukaryota</taxon>
        <taxon>Fungi</taxon>
        <taxon>Dikarya</taxon>
        <taxon>Ascomycota</taxon>
        <taxon>Pezizomycotina</taxon>
        <taxon>Sordariomycetes</taxon>
        <taxon>Sordariomycetidae</taxon>
        <taxon>Sordariales</taxon>
        <taxon>Chaetomiaceae</taxon>
        <taxon>Chaetomium</taxon>
    </lineage>
</organism>
<evidence type="ECO:0000256" key="4">
    <source>
        <dbReference type="ARBA" id="ARBA00023163"/>
    </source>
</evidence>
<evidence type="ECO:0000256" key="3">
    <source>
        <dbReference type="ARBA" id="ARBA00023159"/>
    </source>
</evidence>
<dbReference type="CDD" id="cd22926">
    <property type="entry name" value="HFD_SPT3"/>
    <property type="match status" value="1"/>
</dbReference>